<gene>
    <name evidence="2" type="ORF">RDWZM_008850</name>
</gene>
<feature type="compositionally biased region" description="Low complexity" evidence="1">
    <location>
        <begin position="33"/>
        <end position="53"/>
    </location>
</feature>
<dbReference type="EMBL" id="JAPWDV010000003">
    <property type="protein sequence ID" value="KAJ6217693.1"/>
    <property type="molecule type" value="Genomic_DNA"/>
</dbReference>
<feature type="compositionally biased region" description="Polar residues" evidence="1">
    <location>
        <begin position="1"/>
        <end position="14"/>
    </location>
</feature>
<feature type="region of interest" description="Disordered" evidence="1">
    <location>
        <begin position="163"/>
        <end position="183"/>
    </location>
</feature>
<feature type="compositionally biased region" description="Polar residues" evidence="1">
    <location>
        <begin position="96"/>
        <end position="108"/>
    </location>
</feature>
<evidence type="ECO:0000256" key="1">
    <source>
        <dbReference type="SAM" id="MobiDB-lite"/>
    </source>
</evidence>
<reference evidence="2" key="1">
    <citation type="submission" date="2022-12" db="EMBL/GenBank/DDBJ databases">
        <title>Genome assemblies of Blomia tropicalis.</title>
        <authorList>
            <person name="Cui Y."/>
        </authorList>
    </citation>
    <scope>NUCLEOTIDE SEQUENCE</scope>
    <source>
        <tissue evidence="2">Adult mites</tissue>
    </source>
</reference>
<dbReference type="Proteomes" id="UP001142055">
    <property type="component" value="Chromosome 3"/>
</dbReference>
<sequence length="204" mass="22896">MSFSLGNHISSVTTPPKLHRRKPTSLNKPFLQSASISSSSSESESVPSSTISIDNQSNRLVKRRSKAKRYTNRVDRRKGHYQVNPVTLLGSDSDPNRLSSQFDEQLNNLGVLPREPVTTSGSESDSSTSSPSEASFDLSSNQNNNLHLELVNSVEQTKLTIEHDREEDNCSIRPPANHRRLQKARNSSTFWEVIFFICLQQNIK</sequence>
<dbReference type="AlphaFoldDB" id="A0A9Q0M2W4"/>
<feature type="region of interest" description="Disordered" evidence="1">
    <location>
        <begin position="1"/>
        <end position="140"/>
    </location>
</feature>
<accession>A0A9Q0M2W4</accession>
<evidence type="ECO:0000313" key="3">
    <source>
        <dbReference type="Proteomes" id="UP001142055"/>
    </source>
</evidence>
<feature type="compositionally biased region" description="Basic residues" evidence="1">
    <location>
        <begin position="60"/>
        <end position="80"/>
    </location>
</feature>
<organism evidence="2 3">
    <name type="scientific">Blomia tropicalis</name>
    <name type="common">Mite</name>
    <dbReference type="NCBI Taxonomy" id="40697"/>
    <lineage>
        <taxon>Eukaryota</taxon>
        <taxon>Metazoa</taxon>
        <taxon>Ecdysozoa</taxon>
        <taxon>Arthropoda</taxon>
        <taxon>Chelicerata</taxon>
        <taxon>Arachnida</taxon>
        <taxon>Acari</taxon>
        <taxon>Acariformes</taxon>
        <taxon>Sarcoptiformes</taxon>
        <taxon>Astigmata</taxon>
        <taxon>Glycyphagoidea</taxon>
        <taxon>Echimyopodidae</taxon>
        <taxon>Blomia</taxon>
    </lineage>
</organism>
<proteinExistence type="predicted"/>
<feature type="compositionally biased region" description="Low complexity" evidence="1">
    <location>
        <begin position="118"/>
        <end position="135"/>
    </location>
</feature>
<comment type="caution">
    <text evidence="2">The sequence shown here is derived from an EMBL/GenBank/DDBJ whole genome shotgun (WGS) entry which is preliminary data.</text>
</comment>
<protein>
    <submittedName>
        <fullName evidence="2">Uncharacterized protein</fullName>
    </submittedName>
</protein>
<name>A0A9Q0M2W4_BLOTA</name>
<evidence type="ECO:0000313" key="2">
    <source>
        <dbReference type="EMBL" id="KAJ6217693.1"/>
    </source>
</evidence>
<keyword evidence="3" id="KW-1185">Reference proteome</keyword>